<evidence type="ECO:0000313" key="4">
    <source>
        <dbReference type="Proteomes" id="UP001205965"/>
    </source>
</evidence>
<dbReference type="EMBL" id="JANWTC010000001">
    <property type="protein sequence ID" value="MCS5478271.1"/>
    <property type="molecule type" value="Genomic_DNA"/>
</dbReference>
<reference evidence="3 4" key="1">
    <citation type="submission" date="2022-08" db="EMBL/GenBank/DDBJ databases">
        <title>YIM 101645 draft genome.</title>
        <authorList>
            <person name="Chen X."/>
        </authorList>
    </citation>
    <scope>NUCLEOTIDE SEQUENCE [LARGE SCALE GENOMIC DNA]</scope>
    <source>
        <strain evidence="3 4">YIM 101645</strain>
    </source>
</reference>
<feature type="domain" description="4'-phosphopantetheinyl transferase" evidence="2">
    <location>
        <begin position="97"/>
        <end position="165"/>
    </location>
</feature>
<dbReference type="SUPFAM" id="SSF56214">
    <property type="entry name" value="4'-phosphopantetheinyl transferase"/>
    <property type="match status" value="1"/>
</dbReference>
<gene>
    <name evidence="3" type="ORF">NYP18_01225</name>
</gene>
<evidence type="ECO:0000313" key="3">
    <source>
        <dbReference type="EMBL" id="MCS5478271.1"/>
    </source>
</evidence>
<evidence type="ECO:0000256" key="1">
    <source>
        <dbReference type="ARBA" id="ARBA00022679"/>
    </source>
</evidence>
<dbReference type="Proteomes" id="UP001205965">
    <property type="component" value="Unassembled WGS sequence"/>
</dbReference>
<protein>
    <submittedName>
        <fullName evidence="3">4'-phosphopantetheinyl transferase superfamily protein</fullName>
    </submittedName>
</protein>
<dbReference type="Pfam" id="PF01648">
    <property type="entry name" value="ACPS"/>
    <property type="match status" value="1"/>
</dbReference>
<sequence length="194" mass="21116">MNLPDLAAARIRVPRGVPADVEVHLFPVAQYRPLLDSHGHLLSSAGQDRAEQGDSSAVRRLSHVLLRLLLARRPAPAPETSLARTAELIAVALADRPVGADVEKQQSPEQAELLLSLLHPADQRRLRGRPASEVTAAWTRKEATLKAMGVGLRRGPGLDEVGTRRRPRAPRGWQVRQLALPPALGAELAVAWRD</sequence>
<dbReference type="RefSeq" id="WP_259426310.1">
    <property type="nucleotide sequence ID" value="NZ_JANWTC010000001.1"/>
</dbReference>
<dbReference type="Gene3D" id="3.90.470.20">
    <property type="entry name" value="4'-phosphopantetheinyl transferase domain"/>
    <property type="match status" value="1"/>
</dbReference>
<dbReference type="InterPro" id="IPR008278">
    <property type="entry name" value="4-PPantetheinyl_Trfase_dom"/>
</dbReference>
<keyword evidence="1 3" id="KW-0808">Transferase</keyword>
<keyword evidence="4" id="KW-1185">Reference proteome</keyword>
<proteinExistence type="predicted"/>
<dbReference type="InterPro" id="IPR037143">
    <property type="entry name" value="4-PPantetheinyl_Trfase_dom_sf"/>
</dbReference>
<evidence type="ECO:0000259" key="2">
    <source>
        <dbReference type="Pfam" id="PF01648"/>
    </source>
</evidence>
<dbReference type="GO" id="GO:0016740">
    <property type="term" value="F:transferase activity"/>
    <property type="evidence" value="ECO:0007669"/>
    <property type="project" value="UniProtKB-KW"/>
</dbReference>
<accession>A0ABT2FT20</accession>
<comment type="caution">
    <text evidence="3">The sequence shown here is derived from an EMBL/GenBank/DDBJ whole genome shotgun (WGS) entry which is preliminary data.</text>
</comment>
<organism evidence="3 4">
    <name type="scientific">Corynebacterium lemuris</name>
    <dbReference type="NCBI Taxonomy" id="1859292"/>
    <lineage>
        <taxon>Bacteria</taxon>
        <taxon>Bacillati</taxon>
        <taxon>Actinomycetota</taxon>
        <taxon>Actinomycetes</taxon>
        <taxon>Mycobacteriales</taxon>
        <taxon>Corynebacteriaceae</taxon>
        <taxon>Corynebacterium</taxon>
    </lineage>
</organism>
<name>A0ABT2FT20_9CORY</name>